<feature type="region of interest" description="Disordered" evidence="1">
    <location>
        <begin position="1"/>
        <end position="32"/>
    </location>
</feature>
<dbReference type="OrthoDB" id="4251049at2"/>
<dbReference type="AlphaFoldDB" id="A0A5R9E8Z7"/>
<reference evidence="2 3" key="1">
    <citation type="submission" date="2019-05" db="EMBL/GenBank/DDBJ databases">
        <title>Streptomyces marianii sp. nov., a novel marine actinomycete from southern coast of India.</title>
        <authorList>
            <person name="Iniyan A.M."/>
            <person name="Wink J."/>
            <person name="Ramprasad E."/>
            <person name="Ramana C.V."/>
            <person name="Bunk B."/>
            <person name="Sproer C."/>
            <person name="Joseph F.-J.R.S."/>
            <person name="Vincent S.G.P."/>
        </authorList>
    </citation>
    <scope>NUCLEOTIDE SEQUENCE [LARGE SCALE GENOMIC DNA]</scope>
    <source>
        <strain evidence="2 3">ICN19</strain>
    </source>
</reference>
<comment type="caution">
    <text evidence="2">The sequence shown here is derived from an EMBL/GenBank/DDBJ whole genome shotgun (WGS) entry which is preliminary data.</text>
</comment>
<protein>
    <submittedName>
        <fullName evidence="2">Uncharacterized protein</fullName>
    </submittedName>
</protein>
<evidence type="ECO:0000313" key="3">
    <source>
        <dbReference type="Proteomes" id="UP000305921"/>
    </source>
</evidence>
<sequence length="72" mass="7716">MESEERTSDPGTNTPAGTCLSEPPREPSPEPGCADCLSISVARENARSTFDYSAVSDANVRMRQHHAEAHAS</sequence>
<dbReference type="EMBL" id="VAWE01000001">
    <property type="protein sequence ID" value="TLQ45535.1"/>
    <property type="molecule type" value="Genomic_DNA"/>
</dbReference>
<proteinExistence type="predicted"/>
<keyword evidence="3" id="KW-1185">Reference proteome</keyword>
<dbReference type="Proteomes" id="UP000305921">
    <property type="component" value="Unassembled WGS sequence"/>
</dbReference>
<organism evidence="2 3">
    <name type="scientific">Streptomyces marianii</name>
    <dbReference type="NCBI Taxonomy" id="1817406"/>
    <lineage>
        <taxon>Bacteria</taxon>
        <taxon>Bacillati</taxon>
        <taxon>Actinomycetota</taxon>
        <taxon>Actinomycetes</taxon>
        <taxon>Kitasatosporales</taxon>
        <taxon>Streptomycetaceae</taxon>
        <taxon>Streptomyces</taxon>
    </lineage>
</organism>
<evidence type="ECO:0000313" key="2">
    <source>
        <dbReference type="EMBL" id="TLQ45535.1"/>
    </source>
</evidence>
<gene>
    <name evidence="2" type="ORF">FEF34_23265</name>
</gene>
<evidence type="ECO:0000256" key="1">
    <source>
        <dbReference type="SAM" id="MobiDB-lite"/>
    </source>
</evidence>
<name>A0A5R9E8Z7_9ACTN</name>
<accession>A0A5R9E8Z7</accession>